<sequence length="81" mass="8804">MYPVQACAVLSLFSTHYSSHLSFSFAISADEYSGRNKVLAHVEACGRPSLSLPALATVKGAGGRLRPVTNRRNRLRSIEVN</sequence>
<organism evidence="1 2">
    <name type="scientific">Acropora cervicornis</name>
    <name type="common">Staghorn coral</name>
    <dbReference type="NCBI Taxonomy" id="6130"/>
    <lineage>
        <taxon>Eukaryota</taxon>
        <taxon>Metazoa</taxon>
        <taxon>Cnidaria</taxon>
        <taxon>Anthozoa</taxon>
        <taxon>Hexacorallia</taxon>
        <taxon>Scleractinia</taxon>
        <taxon>Astrocoeniina</taxon>
        <taxon>Acroporidae</taxon>
        <taxon>Acropora</taxon>
    </lineage>
</organism>
<evidence type="ECO:0000313" key="2">
    <source>
        <dbReference type="Proteomes" id="UP001249851"/>
    </source>
</evidence>
<name>A0AAD9QBR6_ACRCE</name>
<evidence type="ECO:0000313" key="1">
    <source>
        <dbReference type="EMBL" id="KAK2558279.1"/>
    </source>
</evidence>
<accession>A0AAD9QBR6</accession>
<dbReference type="Proteomes" id="UP001249851">
    <property type="component" value="Unassembled WGS sequence"/>
</dbReference>
<comment type="caution">
    <text evidence="1">The sequence shown here is derived from an EMBL/GenBank/DDBJ whole genome shotgun (WGS) entry which is preliminary data.</text>
</comment>
<reference evidence="1" key="1">
    <citation type="journal article" date="2023" name="G3 (Bethesda)">
        <title>Whole genome assembly and annotation of the endangered Caribbean coral Acropora cervicornis.</title>
        <authorList>
            <person name="Selwyn J.D."/>
            <person name="Vollmer S.V."/>
        </authorList>
    </citation>
    <scope>NUCLEOTIDE SEQUENCE</scope>
    <source>
        <strain evidence="1">K2</strain>
    </source>
</reference>
<protein>
    <submittedName>
        <fullName evidence="1">Uncharacterized protein</fullName>
    </submittedName>
</protein>
<reference evidence="1" key="2">
    <citation type="journal article" date="2023" name="Science">
        <title>Genomic signatures of disease resistance in endangered staghorn corals.</title>
        <authorList>
            <person name="Vollmer S.V."/>
            <person name="Selwyn J.D."/>
            <person name="Despard B.A."/>
            <person name="Roesel C.L."/>
        </authorList>
    </citation>
    <scope>NUCLEOTIDE SEQUENCE</scope>
    <source>
        <strain evidence="1">K2</strain>
    </source>
</reference>
<keyword evidence="2" id="KW-1185">Reference proteome</keyword>
<proteinExistence type="predicted"/>
<gene>
    <name evidence="1" type="ORF">P5673_019401</name>
</gene>
<dbReference type="AlphaFoldDB" id="A0AAD9QBR6"/>
<dbReference type="EMBL" id="JARQWQ010000045">
    <property type="protein sequence ID" value="KAK2558279.1"/>
    <property type="molecule type" value="Genomic_DNA"/>
</dbReference>